<keyword evidence="3" id="KW-0812">Transmembrane</keyword>
<evidence type="ECO:0000256" key="2">
    <source>
        <dbReference type="ARBA" id="ARBA00022448"/>
    </source>
</evidence>
<protein>
    <recommendedName>
        <fullName evidence="8">t-SNARE coiled-coil homology domain-containing protein</fullName>
    </recommendedName>
</protein>
<gene>
    <name evidence="6" type="ORF">CXB51_028302</name>
</gene>
<sequence length="151" mass="16937">MNSDRNVTVPEAILPHGESLQIKGLSARPVGNSDEIQLRIDPVHADLDEEISGLHKQVTQLKHVAQEIETEARILNEFVSDLVTNANEQSSGRSKKWDDKVESNCCSAEIESHFASDNLRSHMFLHRLLMVKALQEMTTLAPRLPCHCECI</sequence>
<evidence type="ECO:0000256" key="3">
    <source>
        <dbReference type="ARBA" id="ARBA00022692"/>
    </source>
</evidence>
<reference evidence="6 7" key="1">
    <citation type="journal article" date="2021" name="bioRxiv">
        <title>The Gossypium anomalum genome as a resource for cotton improvement and evolutionary analysis of hybrid incompatibility.</title>
        <authorList>
            <person name="Grover C.E."/>
            <person name="Yuan D."/>
            <person name="Arick M.A."/>
            <person name="Miller E.R."/>
            <person name="Hu G."/>
            <person name="Peterson D.G."/>
            <person name="Wendel J.F."/>
            <person name="Udall J.A."/>
        </authorList>
    </citation>
    <scope>NUCLEOTIDE SEQUENCE [LARGE SCALE GENOMIC DNA]</scope>
    <source>
        <strain evidence="6">JFW-Udall</strain>
        <tissue evidence="6">Leaf</tissue>
    </source>
</reference>
<evidence type="ECO:0000313" key="6">
    <source>
        <dbReference type="EMBL" id="KAG8478540.1"/>
    </source>
</evidence>
<dbReference type="SUPFAM" id="SSF58038">
    <property type="entry name" value="SNARE fusion complex"/>
    <property type="match status" value="1"/>
</dbReference>
<keyword evidence="4" id="KW-1133">Transmembrane helix</keyword>
<dbReference type="AlphaFoldDB" id="A0A8J5YIK4"/>
<dbReference type="Proteomes" id="UP000701853">
    <property type="component" value="Chromosome 11"/>
</dbReference>
<dbReference type="OrthoDB" id="261831at2759"/>
<evidence type="ECO:0000256" key="4">
    <source>
        <dbReference type="ARBA" id="ARBA00022989"/>
    </source>
</evidence>
<accession>A0A8J5YIK4</accession>
<dbReference type="CDD" id="cd15841">
    <property type="entry name" value="SNARE_Qc"/>
    <property type="match status" value="1"/>
</dbReference>
<organism evidence="6 7">
    <name type="scientific">Gossypium anomalum</name>
    <dbReference type="NCBI Taxonomy" id="47600"/>
    <lineage>
        <taxon>Eukaryota</taxon>
        <taxon>Viridiplantae</taxon>
        <taxon>Streptophyta</taxon>
        <taxon>Embryophyta</taxon>
        <taxon>Tracheophyta</taxon>
        <taxon>Spermatophyta</taxon>
        <taxon>Magnoliopsida</taxon>
        <taxon>eudicotyledons</taxon>
        <taxon>Gunneridae</taxon>
        <taxon>Pentapetalae</taxon>
        <taxon>rosids</taxon>
        <taxon>malvids</taxon>
        <taxon>Malvales</taxon>
        <taxon>Malvaceae</taxon>
        <taxon>Malvoideae</taxon>
        <taxon>Gossypium</taxon>
    </lineage>
</organism>
<keyword evidence="2" id="KW-0813">Transport</keyword>
<name>A0A8J5YIK4_9ROSI</name>
<evidence type="ECO:0000313" key="7">
    <source>
        <dbReference type="Proteomes" id="UP000701853"/>
    </source>
</evidence>
<evidence type="ECO:0000256" key="5">
    <source>
        <dbReference type="ARBA" id="ARBA00023136"/>
    </source>
</evidence>
<dbReference type="PANTHER" id="PTHR12791">
    <property type="entry name" value="GOLGI SNARE BET1-RELATED"/>
    <property type="match status" value="1"/>
</dbReference>
<evidence type="ECO:0008006" key="8">
    <source>
        <dbReference type="Google" id="ProtNLM"/>
    </source>
</evidence>
<keyword evidence="5" id="KW-0472">Membrane</keyword>
<dbReference type="GO" id="GO:0000139">
    <property type="term" value="C:Golgi membrane"/>
    <property type="evidence" value="ECO:0007669"/>
    <property type="project" value="UniProtKB-SubCell"/>
</dbReference>
<comment type="caution">
    <text evidence="6">The sequence shown here is derived from an EMBL/GenBank/DDBJ whole genome shotgun (WGS) entry which is preliminary data.</text>
</comment>
<keyword evidence="7" id="KW-1185">Reference proteome</keyword>
<comment type="subcellular location">
    <subcellularLocation>
        <location evidence="1">Golgi apparatus membrane</location>
        <topology evidence="1">Single-pass membrane protein</topology>
    </subcellularLocation>
</comment>
<evidence type="ECO:0000256" key="1">
    <source>
        <dbReference type="ARBA" id="ARBA00004194"/>
    </source>
</evidence>
<dbReference type="EMBL" id="JAHUZN010000011">
    <property type="protein sequence ID" value="KAG8478540.1"/>
    <property type="molecule type" value="Genomic_DNA"/>
</dbReference>
<proteinExistence type="predicted"/>